<dbReference type="InterPro" id="IPR036388">
    <property type="entry name" value="WH-like_DNA-bd_sf"/>
</dbReference>
<keyword evidence="1" id="KW-0663">Pyridoxal phosphate</keyword>
<comment type="caution">
    <text evidence="6">The sequence shown here is derived from an EMBL/GenBank/DDBJ whole genome shotgun (WGS) entry which is preliminary data.</text>
</comment>
<keyword evidence="3" id="KW-0238">DNA-binding</keyword>
<dbReference type="PANTHER" id="PTHR46577:SF1">
    <property type="entry name" value="HTH-TYPE TRANSCRIPTIONAL REGULATORY PROTEIN GABR"/>
    <property type="match status" value="1"/>
</dbReference>
<accession>A0A1E3VDU0</accession>
<protein>
    <recommendedName>
        <fullName evidence="5">HTH gntR-type domain-containing protein</fullName>
    </recommendedName>
</protein>
<evidence type="ECO:0000313" key="6">
    <source>
        <dbReference type="EMBL" id="ODR91763.1"/>
    </source>
</evidence>
<evidence type="ECO:0000259" key="5">
    <source>
        <dbReference type="PROSITE" id="PS50949"/>
    </source>
</evidence>
<evidence type="ECO:0000313" key="7">
    <source>
        <dbReference type="Proteomes" id="UP000094342"/>
    </source>
</evidence>
<dbReference type="Gene3D" id="1.10.10.10">
    <property type="entry name" value="Winged helix-like DNA-binding domain superfamily/Winged helix DNA-binding domain"/>
    <property type="match status" value="1"/>
</dbReference>
<keyword evidence="2" id="KW-0805">Transcription regulation</keyword>
<dbReference type="InterPro" id="IPR000524">
    <property type="entry name" value="Tscrpt_reg_HTH_GntR"/>
</dbReference>
<sequence>MDLFSATNFVEMPSTATAVGQRSEHGRNKRCDDHGSRYKGMVDAGPQCTSIVSPLLWPRLASYWPVRNIQFGGKKVVQSEKQVATGRAPKMGARRTYEAIKHQILRRVYEAGSQLPSSRSLANGLHVSRTTVTVVYEQLAAEGASWNCTRARVHAVTA</sequence>
<evidence type="ECO:0000256" key="2">
    <source>
        <dbReference type="ARBA" id="ARBA00023015"/>
    </source>
</evidence>
<evidence type="ECO:0000256" key="3">
    <source>
        <dbReference type="ARBA" id="ARBA00023125"/>
    </source>
</evidence>
<dbReference type="SMART" id="SM00345">
    <property type="entry name" value="HTH_GNTR"/>
    <property type="match status" value="1"/>
</dbReference>
<organism evidence="6 7">
    <name type="scientific">Sinorhizobium alkalisoli</name>
    <dbReference type="NCBI Taxonomy" id="1752398"/>
    <lineage>
        <taxon>Bacteria</taxon>
        <taxon>Pseudomonadati</taxon>
        <taxon>Pseudomonadota</taxon>
        <taxon>Alphaproteobacteria</taxon>
        <taxon>Hyphomicrobiales</taxon>
        <taxon>Rhizobiaceae</taxon>
        <taxon>Sinorhizobium/Ensifer group</taxon>
        <taxon>Sinorhizobium</taxon>
    </lineage>
</organism>
<dbReference type="Proteomes" id="UP000094342">
    <property type="component" value="Unassembled WGS sequence"/>
</dbReference>
<gene>
    <name evidence="6" type="ORF">A8M32_08565</name>
</gene>
<dbReference type="InterPro" id="IPR051446">
    <property type="entry name" value="HTH_trans_reg/aminotransferase"/>
</dbReference>
<dbReference type="STRING" id="1752398.A8M32_08565"/>
<dbReference type="PANTHER" id="PTHR46577">
    <property type="entry name" value="HTH-TYPE TRANSCRIPTIONAL REGULATORY PROTEIN GABR"/>
    <property type="match status" value="1"/>
</dbReference>
<proteinExistence type="predicted"/>
<dbReference type="Pfam" id="PF00392">
    <property type="entry name" value="GntR"/>
    <property type="match status" value="1"/>
</dbReference>
<dbReference type="GO" id="GO:0003700">
    <property type="term" value="F:DNA-binding transcription factor activity"/>
    <property type="evidence" value="ECO:0007669"/>
    <property type="project" value="InterPro"/>
</dbReference>
<dbReference type="EMBL" id="LYBW01000054">
    <property type="protein sequence ID" value="ODR91763.1"/>
    <property type="molecule type" value="Genomic_DNA"/>
</dbReference>
<evidence type="ECO:0000256" key="4">
    <source>
        <dbReference type="ARBA" id="ARBA00023163"/>
    </source>
</evidence>
<name>A0A1E3VDU0_9HYPH</name>
<dbReference type="GO" id="GO:0003677">
    <property type="term" value="F:DNA binding"/>
    <property type="evidence" value="ECO:0007669"/>
    <property type="project" value="UniProtKB-KW"/>
</dbReference>
<reference evidence="7" key="1">
    <citation type="submission" date="2016-05" db="EMBL/GenBank/DDBJ databases">
        <authorList>
            <person name="Li Y."/>
        </authorList>
    </citation>
    <scope>NUCLEOTIDE SEQUENCE [LARGE SCALE GENOMIC DNA]</scope>
    <source>
        <strain evidence="7">YIC4027</strain>
    </source>
</reference>
<dbReference type="InterPro" id="IPR036390">
    <property type="entry name" value="WH_DNA-bd_sf"/>
</dbReference>
<keyword evidence="7" id="KW-1185">Reference proteome</keyword>
<dbReference type="PROSITE" id="PS50949">
    <property type="entry name" value="HTH_GNTR"/>
    <property type="match status" value="1"/>
</dbReference>
<dbReference type="SUPFAM" id="SSF46785">
    <property type="entry name" value="Winged helix' DNA-binding domain"/>
    <property type="match status" value="1"/>
</dbReference>
<keyword evidence="4" id="KW-0804">Transcription</keyword>
<dbReference type="CDD" id="cd07377">
    <property type="entry name" value="WHTH_GntR"/>
    <property type="match status" value="1"/>
</dbReference>
<evidence type="ECO:0000256" key="1">
    <source>
        <dbReference type="ARBA" id="ARBA00022898"/>
    </source>
</evidence>
<feature type="domain" description="HTH gntR-type" evidence="5">
    <location>
        <begin position="90"/>
        <end position="158"/>
    </location>
</feature>
<dbReference type="AlphaFoldDB" id="A0A1E3VDU0"/>